<comment type="similarity">
    <text evidence="2">Belongs to the ribose-phosphate pyrophosphokinase family.</text>
</comment>
<dbReference type="FunFam" id="3.40.50.2020:FF:000005">
    <property type="entry name" value="Ribose-phosphate pyrophosphokinase 1"/>
    <property type="match status" value="1"/>
</dbReference>
<dbReference type="GO" id="GO:0002189">
    <property type="term" value="C:ribose phosphate diphosphokinase complex"/>
    <property type="evidence" value="ECO:0007669"/>
    <property type="project" value="TreeGrafter"/>
</dbReference>
<dbReference type="Ensembl" id="ENSCUST00005002073.1">
    <property type="protein sequence ID" value="ENSCUSP00005001969.1"/>
    <property type="gene ID" value="ENSCUSG00005001359.1"/>
</dbReference>
<keyword evidence="5" id="KW-0479">Metal-binding</keyword>
<dbReference type="EC" id="2.7.6.1" evidence="3"/>
<dbReference type="GO" id="GO:0005737">
    <property type="term" value="C:cytoplasm"/>
    <property type="evidence" value="ECO:0007669"/>
    <property type="project" value="TreeGrafter"/>
</dbReference>
<evidence type="ECO:0000313" key="15">
    <source>
        <dbReference type="Proteomes" id="UP000694563"/>
    </source>
</evidence>
<dbReference type="NCBIfam" id="TIGR01251">
    <property type="entry name" value="ribP_PPkin"/>
    <property type="match status" value="2"/>
</dbReference>
<dbReference type="GO" id="GO:0006164">
    <property type="term" value="P:purine nucleotide biosynthetic process"/>
    <property type="evidence" value="ECO:0007669"/>
    <property type="project" value="TreeGrafter"/>
</dbReference>
<dbReference type="InterPro" id="IPR029057">
    <property type="entry name" value="PRTase-like"/>
</dbReference>
<accession>A0A8C3TNZ6</accession>
<dbReference type="CDD" id="cd06223">
    <property type="entry name" value="PRTases_typeI"/>
    <property type="match status" value="1"/>
</dbReference>
<evidence type="ECO:0000256" key="2">
    <source>
        <dbReference type="ARBA" id="ARBA00006478"/>
    </source>
</evidence>
<dbReference type="SUPFAM" id="SSF53271">
    <property type="entry name" value="PRTase-like"/>
    <property type="match status" value="2"/>
</dbReference>
<evidence type="ECO:0000256" key="1">
    <source>
        <dbReference type="ARBA" id="ARBA00004996"/>
    </source>
</evidence>
<comment type="catalytic activity">
    <reaction evidence="11">
        <text>D-ribose 5-phosphate + ATP = 5-phospho-alpha-D-ribose 1-diphosphate + AMP + H(+)</text>
        <dbReference type="Rhea" id="RHEA:15609"/>
        <dbReference type="ChEBI" id="CHEBI:15378"/>
        <dbReference type="ChEBI" id="CHEBI:30616"/>
        <dbReference type="ChEBI" id="CHEBI:58017"/>
        <dbReference type="ChEBI" id="CHEBI:78346"/>
        <dbReference type="ChEBI" id="CHEBI:456215"/>
        <dbReference type="EC" id="2.7.6.1"/>
    </reaction>
</comment>
<dbReference type="AlphaFoldDB" id="A0A8C3TNZ6"/>
<dbReference type="InterPro" id="IPR005946">
    <property type="entry name" value="Rib-P_diPkinase"/>
</dbReference>
<dbReference type="GO" id="GO:0016301">
    <property type="term" value="F:kinase activity"/>
    <property type="evidence" value="ECO:0007669"/>
    <property type="project" value="UniProtKB-KW"/>
</dbReference>
<dbReference type="InterPro" id="IPR000836">
    <property type="entry name" value="PRTase_dom"/>
</dbReference>
<keyword evidence="8" id="KW-0418">Kinase</keyword>
<evidence type="ECO:0000256" key="7">
    <source>
        <dbReference type="ARBA" id="ARBA00022741"/>
    </source>
</evidence>
<dbReference type="GO" id="GO:0004749">
    <property type="term" value="F:ribose phosphate diphosphokinase activity"/>
    <property type="evidence" value="ECO:0007669"/>
    <property type="project" value="UniProtKB-EC"/>
</dbReference>
<evidence type="ECO:0000256" key="11">
    <source>
        <dbReference type="ARBA" id="ARBA00049535"/>
    </source>
</evidence>
<dbReference type="GO" id="GO:0000287">
    <property type="term" value="F:magnesium ion binding"/>
    <property type="evidence" value="ECO:0007669"/>
    <property type="project" value="InterPro"/>
</dbReference>
<evidence type="ECO:0000256" key="5">
    <source>
        <dbReference type="ARBA" id="ARBA00022723"/>
    </source>
</evidence>
<dbReference type="GO" id="GO:0006015">
    <property type="term" value="P:5-phosphoribose 1-diphosphate biosynthetic process"/>
    <property type="evidence" value="ECO:0007669"/>
    <property type="project" value="TreeGrafter"/>
</dbReference>
<dbReference type="Pfam" id="PF14572">
    <property type="entry name" value="Pribosyl_synth"/>
    <property type="match status" value="1"/>
</dbReference>
<proteinExistence type="inferred from homology"/>
<protein>
    <recommendedName>
        <fullName evidence="3">ribose-phosphate diphosphokinase</fullName>
        <ecNumber evidence="3">2.7.6.1</ecNumber>
    </recommendedName>
</protein>
<organism evidence="14 15">
    <name type="scientific">Catharus ustulatus</name>
    <name type="common">Russet-backed thrush</name>
    <name type="synonym">Hylocichla ustulatus</name>
    <dbReference type="NCBI Taxonomy" id="91951"/>
    <lineage>
        <taxon>Eukaryota</taxon>
        <taxon>Metazoa</taxon>
        <taxon>Chordata</taxon>
        <taxon>Craniata</taxon>
        <taxon>Vertebrata</taxon>
        <taxon>Euteleostomi</taxon>
        <taxon>Archelosauria</taxon>
        <taxon>Archosauria</taxon>
        <taxon>Dinosauria</taxon>
        <taxon>Saurischia</taxon>
        <taxon>Theropoda</taxon>
        <taxon>Coelurosauria</taxon>
        <taxon>Aves</taxon>
        <taxon>Neognathae</taxon>
        <taxon>Neoaves</taxon>
        <taxon>Telluraves</taxon>
        <taxon>Australaves</taxon>
        <taxon>Passeriformes</taxon>
        <taxon>Turdidae</taxon>
        <taxon>Catharus</taxon>
    </lineage>
</organism>
<evidence type="ECO:0000256" key="9">
    <source>
        <dbReference type="ARBA" id="ARBA00022840"/>
    </source>
</evidence>
<dbReference type="SMART" id="SM01400">
    <property type="entry name" value="Pribosyltran_N"/>
    <property type="match status" value="1"/>
</dbReference>
<keyword evidence="7" id="KW-0547">Nucleotide-binding</keyword>
<sequence length="444" mass="48174">MTLSECGREARAQLRSAPSGGGAAQPSVLQRRPGHGAQRAGHGHGLGGGEGSRPHLCPRLAPPRPAPSRGWRRGRGGPAPRYFTALRAPRAPLRAPRSPGLACPPALAPAMPNIVLFSGSSHHDLSQRVADRLGLELGKVVTKKFSNQETSVEIGESVRGEDVYIIQSGCGEINDNLMELLIMINACKIASSSRVTAVIPCFPYARQDKKDKKGSVERWSRAPISAKLVANMLSVAGADHIITMDLHASQIQLNPSTRGKRFFLLLASLVKLLHLFCFALELPKLPFSVKAYGLFPLYLLAFRVTSIADRLNVEFALIHKERKKANEVDRMVLVGDVKDRVAILVDDMADTCGTICHAADKLMSAGATKVYAILTHGIFSGPALSRINNASFEAVVVTNTIPQEEKMKHCPKIQFIDISMILAEAIRRTHNGESVSYLFSHVPL</sequence>
<reference evidence="14" key="1">
    <citation type="submission" date="2020-10" db="EMBL/GenBank/DDBJ databases">
        <title>Catharus ustulatus (Swainson's thrush) genome, bCatUst1, primary haplotype v2.</title>
        <authorList>
            <person name="Delmore K."/>
            <person name="Vafadar M."/>
            <person name="Formenti G."/>
            <person name="Chow W."/>
            <person name="Pelan S."/>
            <person name="Howe K."/>
            <person name="Rhie A."/>
            <person name="Mountcastle J."/>
            <person name="Haase B."/>
            <person name="Fedrigo O."/>
            <person name="Jarvis E.D."/>
        </authorList>
    </citation>
    <scope>NUCLEOTIDE SEQUENCE [LARGE SCALE GENOMIC DNA]</scope>
</reference>
<dbReference type="GO" id="GO:0005524">
    <property type="term" value="F:ATP binding"/>
    <property type="evidence" value="ECO:0007669"/>
    <property type="project" value="UniProtKB-KW"/>
</dbReference>
<evidence type="ECO:0000256" key="4">
    <source>
        <dbReference type="ARBA" id="ARBA00022679"/>
    </source>
</evidence>
<name>A0A8C3TNZ6_CATUS</name>
<evidence type="ECO:0000256" key="6">
    <source>
        <dbReference type="ARBA" id="ARBA00022727"/>
    </source>
</evidence>
<evidence type="ECO:0000256" key="8">
    <source>
        <dbReference type="ARBA" id="ARBA00022777"/>
    </source>
</evidence>
<dbReference type="Gene3D" id="3.40.50.2020">
    <property type="match status" value="2"/>
</dbReference>
<keyword evidence="9" id="KW-0067">ATP-binding</keyword>
<gene>
    <name evidence="14" type="primary">PRPS2</name>
</gene>
<evidence type="ECO:0000256" key="12">
    <source>
        <dbReference type="SAM" id="MobiDB-lite"/>
    </source>
</evidence>
<dbReference type="Proteomes" id="UP000694563">
    <property type="component" value="Chromosome 2"/>
</dbReference>
<dbReference type="Pfam" id="PF13793">
    <property type="entry name" value="Pribosyltran_N"/>
    <property type="match status" value="1"/>
</dbReference>
<keyword evidence="10" id="KW-0460">Magnesium</keyword>
<keyword evidence="6" id="KW-0545">Nucleotide biosynthesis</keyword>
<dbReference type="PANTHER" id="PTHR10210:SF32">
    <property type="entry name" value="RIBOSE-PHOSPHATE PYROPHOSPHOKINASE 2"/>
    <property type="match status" value="1"/>
</dbReference>
<evidence type="ECO:0000256" key="10">
    <source>
        <dbReference type="ARBA" id="ARBA00022842"/>
    </source>
</evidence>
<evidence type="ECO:0000313" key="14">
    <source>
        <dbReference type="Ensembl" id="ENSCUSP00005001969.1"/>
    </source>
</evidence>
<reference evidence="14" key="2">
    <citation type="submission" date="2025-08" db="UniProtKB">
        <authorList>
            <consortium name="Ensembl"/>
        </authorList>
    </citation>
    <scope>IDENTIFICATION</scope>
</reference>
<evidence type="ECO:0000256" key="3">
    <source>
        <dbReference type="ARBA" id="ARBA00013247"/>
    </source>
</evidence>
<dbReference type="InterPro" id="IPR029099">
    <property type="entry name" value="Pribosyltran_N"/>
</dbReference>
<dbReference type="PANTHER" id="PTHR10210">
    <property type="entry name" value="RIBOSE-PHOSPHATE DIPHOSPHOKINASE FAMILY MEMBER"/>
    <property type="match status" value="1"/>
</dbReference>
<comment type="pathway">
    <text evidence="1">Metabolic intermediate biosynthesis; 5-phospho-alpha-D-ribose 1-diphosphate biosynthesis; 5-phospho-alpha-D-ribose 1-diphosphate from D-ribose 5-phosphate (route I): step 1/1.</text>
</comment>
<feature type="region of interest" description="Disordered" evidence="12">
    <location>
        <begin position="1"/>
        <end position="82"/>
    </location>
</feature>
<dbReference type="FunFam" id="3.40.50.2020:FF:000011">
    <property type="entry name" value="Putative ribose-phosphate pyrophosphokinase 1"/>
    <property type="match status" value="1"/>
</dbReference>
<feature type="domain" description="Ribose-phosphate pyrophosphokinase N-terminal" evidence="13">
    <location>
        <begin position="114"/>
        <end position="237"/>
    </location>
</feature>
<keyword evidence="15" id="KW-1185">Reference proteome</keyword>
<keyword evidence="4" id="KW-0808">Transferase</keyword>
<reference evidence="14" key="3">
    <citation type="submission" date="2025-09" db="UniProtKB">
        <authorList>
            <consortium name="Ensembl"/>
        </authorList>
    </citation>
    <scope>IDENTIFICATION</scope>
</reference>
<evidence type="ECO:0000259" key="13">
    <source>
        <dbReference type="Pfam" id="PF13793"/>
    </source>
</evidence>
<feature type="compositionally biased region" description="Basic and acidic residues" evidence="12">
    <location>
        <begin position="1"/>
        <end position="12"/>
    </location>
</feature>